<evidence type="ECO:0000313" key="1">
    <source>
        <dbReference type="EMBL" id="ETW31524.1"/>
    </source>
</evidence>
<evidence type="ECO:0000313" key="2">
    <source>
        <dbReference type="Proteomes" id="UP000030656"/>
    </source>
</evidence>
<reference evidence="1 2" key="2">
    <citation type="submission" date="2013-02" db="EMBL/GenBank/DDBJ databases">
        <title>The Genome Sequence of Plasmodium falciparum FCH/4.</title>
        <authorList>
            <consortium name="The Broad Institute Genome Sequencing Platform"/>
            <consortium name="The Broad Institute Genome Sequencing Center for Infectious Disease"/>
            <person name="Neafsey D."/>
            <person name="Cheeseman I."/>
            <person name="Volkman S."/>
            <person name="Adams J."/>
            <person name="Walker B."/>
            <person name="Young S.K."/>
            <person name="Zeng Q."/>
            <person name="Gargeya S."/>
            <person name="Fitzgerald M."/>
            <person name="Haas B."/>
            <person name="Abouelleil A."/>
            <person name="Alvarado L."/>
            <person name="Arachchi H.M."/>
            <person name="Berlin A.M."/>
            <person name="Chapman S.B."/>
            <person name="Dewar J."/>
            <person name="Goldberg J."/>
            <person name="Griggs A."/>
            <person name="Gujja S."/>
            <person name="Hansen M."/>
            <person name="Howarth C."/>
            <person name="Imamovic A."/>
            <person name="Larimer J."/>
            <person name="McCowan C."/>
            <person name="Murphy C."/>
            <person name="Neiman D."/>
            <person name="Pearson M."/>
            <person name="Priest M."/>
            <person name="Roberts A."/>
            <person name="Saif S."/>
            <person name="Shea T."/>
            <person name="Sisk P."/>
            <person name="Sykes S."/>
            <person name="Wortman J."/>
            <person name="Nusbaum C."/>
            <person name="Birren B."/>
        </authorList>
    </citation>
    <scope>NUCLEOTIDE SEQUENCE [LARGE SCALE GENOMIC DNA]</scope>
    <source>
        <strain evidence="1 2">FCH/4</strain>
    </source>
</reference>
<evidence type="ECO:0008006" key="3">
    <source>
        <dbReference type="Google" id="ProtNLM"/>
    </source>
</evidence>
<name>A0A024VS13_PLAFA</name>
<dbReference type="AlphaFoldDB" id="A0A024VS13"/>
<dbReference type="EMBL" id="KI927842">
    <property type="protein sequence ID" value="ETW31524.1"/>
    <property type="molecule type" value="Genomic_DNA"/>
</dbReference>
<protein>
    <recommendedName>
        <fullName evidence="3">EF-hand domain-containing protein</fullName>
    </recommendedName>
</protein>
<proteinExistence type="predicted"/>
<gene>
    <name evidence="1" type="ORF">PFFCH_01013</name>
</gene>
<reference evidence="1 2" key="1">
    <citation type="submission" date="2013-02" db="EMBL/GenBank/DDBJ databases">
        <title>The Genome Annotation of Plasmodium falciparum FCH/4.</title>
        <authorList>
            <consortium name="The Broad Institute Genome Sequencing Platform"/>
            <consortium name="The Broad Institute Genome Sequencing Center for Infectious Disease"/>
            <person name="Neafsey D."/>
            <person name="Hoffman S."/>
            <person name="Volkman S."/>
            <person name="Rosenthal P."/>
            <person name="Walker B."/>
            <person name="Young S.K."/>
            <person name="Zeng Q."/>
            <person name="Gargeya S."/>
            <person name="Fitzgerald M."/>
            <person name="Haas B."/>
            <person name="Abouelleil A."/>
            <person name="Allen A.W."/>
            <person name="Alvarado L."/>
            <person name="Arachchi H.M."/>
            <person name="Berlin A.M."/>
            <person name="Chapman S.B."/>
            <person name="Gainer-Dewar J."/>
            <person name="Goldberg J."/>
            <person name="Griggs A."/>
            <person name="Gujja S."/>
            <person name="Hansen M."/>
            <person name="Howarth C."/>
            <person name="Imamovic A."/>
            <person name="Ireland A."/>
            <person name="Larimer J."/>
            <person name="McCowan C."/>
            <person name="Murphy C."/>
            <person name="Pearson M."/>
            <person name="Poon T.W."/>
            <person name="Priest M."/>
            <person name="Roberts A."/>
            <person name="Saif S."/>
            <person name="Shea T."/>
            <person name="Sisk P."/>
            <person name="Sykes S."/>
            <person name="Wortman J."/>
            <person name="Nusbaum C."/>
            <person name="Birren B."/>
        </authorList>
    </citation>
    <scope>NUCLEOTIDE SEQUENCE [LARGE SCALE GENOMIC DNA]</scope>
    <source>
        <strain evidence="1 2">FCH/4</strain>
    </source>
</reference>
<sequence>MIISIFIIKLKFILESSFFNILKAQDNKNKVEETHEEQGEMTQEEKDEIYSEFVDYDLNKDGMICFFYFFK</sequence>
<organism evidence="1 2">
    <name type="scientific">Plasmodium falciparum FCH/4</name>
    <dbReference type="NCBI Taxonomy" id="1036724"/>
    <lineage>
        <taxon>Eukaryota</taxon>
        <taxon>Sar</taxon>
        <taxon>Alveolata</taxon>
        <taxon>Apicomplexa</taxon>
        <taxon>Aconoidasida</taxon>
        <taxon>Haemosporida</taxon>
        <taxon>Plasmodiidae</taxon>
        <taxon>Plasmodium</taxon>
        <taxon>Plasmodium (Laverania)</taxon>
    </lineage>
</organism>
<dbReference type="OrthoDB" id="10263155at2759"/>
<accession>A0A024VS13</accession>
<dbReference type="Proteomes" id="UP000030656">
    <property type="component" value="Unassembled WGS sequence"/>
</dbReference>